<dbReference type="AlphaFoldDB" id="A0A2M9AA51"/>
<dbReference type="RefSeq" id="WP_100426344.1">
    <property type="nucleotide sequence ID" value="NZ_PGEX01000001.1"/>
</dbReference>
<comment type="caution">
    <text evidence="1">The sequence shown here is derived from an EMBL/GenBank/DDBJ whole genome shotgun (WGS) entry which is preliminary data.</text>
</comment>
<sequence length="90" mass="10185">MEKRKIPQKLLDAHQASSQNKELVKKSKMCGCFFCGSVFPAAEVEMWAVGQKDKTAIYPYCFVDAVIPDAAGFDLDKAFLTEMHQYWFGV</sequence>
<keyword evidence="2" id="KW-1185">Reference proteome</keyword>
<dbReference type="Proteomes" id="UP000231134">
    <property type="component" value="Unassembled WGS sequence"/>
</dbReference>
<gene>
    <name evidence="1" type="ORF">BGX16_2518</name>
</gene>
<organism evidence="1 2">
    <name type="scientific">Hallerella succinigenes</name>
    <dbReference type="NCBI Taxonomy" id="1896222"/>
    <lineage>
        <taxon>Bacteria</taxon>
        <taxon>Pseudomonadati</taxon>
        <taxon>Fibrobacterota</taxon>
        <taxon>Fibrobacteria</taxon>
        <taxon>Fibrobacterales</taxon>
        <taxon>Fibrobacteraceae</taxon>
        <taxon>Hallerella</taxon>
    </lineage>
</organism>
<proteinExistence type="predicted"/>
<dbReference type="OrthoDB" id="9800296at2"/>
<name>A0A2M9AA51_9BACT</name>
<evidence type="ECO:0000313" key="2">
    <source>
        <dbReference type="Proteomes" id="UP000231134"/>
    </source>
</evidence>
<protein>
    <submittedName>
        <fullName evidence="1">Uncharacterized protein</fullName>
    </submittedName>
</protein>
<accession>A0A2M9AA51</accession>
<reference evidence="1 2" key="1">
    <citation type="submission" date="2017-11" db="EMBL/GenBank/DDBJ databases">
        <title>Animal gut microbial communities from fecal samples from Wisconsin, USA.</title>
        <authorList>
            <person name="Neumann A."/>
        </authorList>
    </citation>
    <scope>NUCLEOTIDE SEQUENCE [LARGE SCALE GENOMIC DNA]</scope>
    <source>
        <strain evidence="1 2">UWS3</strain>
    </source>
</reference>
<dbReference type="EMBL" id="PGEX01000001">
    <property type="protein sequence ID" value="PJJ42487.1"/>
    <property type="molecule type" value="Genomic_DNA"/>
</dbReference>
<evidence type="ECO:0000313" key="1">
    <source>
        <dbReference type="EMBL" id="PJJ42487.1"/>
    </source>
</evidence>